<comment type="caution">
    <text evidence="2">The sequence shown here is derived from an EMBL/GenBank/DDBJ whole genome shotgun (WGS) entry which is preliminary data.</text>
</comment>
<evidence type="ECO:0000313" key="2">
    <source>
        <dbReference type="EMBL" id="RSO54122.1"/>
    </source>
</evidence>
<dbReference type="Proteomes" id="UP000276905">
    <property type="component" value="Unassembled WGS sequence"/>
</dbReference>
<evidence type="ECO:0000259" key="1">
    <source>
        <dbReference type="Pfam" id="PF00535"/>
    </source>
</evidence>
<dbReference type="SUPFAM" id="SSF53448">
    <property type="entry name" value="Nucleotide-diphospho-sugar transferases"/>
    <property type="match status" value="1"/>
</dbReference>
<reference evidence="2 3" key="1">
    <citation type="submission" date="2018-10" db="EMBL/GenBank/DDBJ databases">
        <title>GWAS and RNA-Seq identify cryptic mechanisms of antimicrobial resistance in Acinetobacter baumannii.</title>
        <authorList>
            <person name="Sahl J.W."/>
        </authorList>
    </citation>
    <scope>NUCLEOTIDE SEQUENCE [LARGE SCALE GENOMIC DNA]</scope>
    <source>
        <strain evidence="2 3">TG41018</strain>
    </source>
</reference>
<feature type="domain" description="Glycosyltransferase 2-like" evidence="1">
    <location>
        <begin position="4"/>
        <end position="160"/>
    </location>
</feature>
<dbReference type="PANTHER" id="PTHR22916:SF3">
    <property type="entry name" value="UDP-GLCNAC:BETAGAL BETA-1,3-N-ACETYLGLUCOSAMINYLTRANSFERASE-LIKE PROTEIN 1"/>
    <property type="match status" value="1"/>
</dbReference>
<evidence type="ECO:0000313" key="3">
    <source>
        <dbReference type="Proteomes" id="UP000276905"/>
    </source>
</evidence>
<keyword evidence="2" id="KW-0808">Transferase</keyword>
<name>A0A3R9SI16_9GAMM</name>
<dbReference type="EMBL" id="RFES01000011">
    <property type="protein sequence ID" value="RSO54122.1"/>
    <property type="molecule type" value="Genomic_DNA"/>
</dbReference>
<accession>A0A3R9SI16</accession>
<dbReference type="AlphaFoldDB" id="A0A3R9SI16"/>
<gene>
    <name evidence="2" type="ORF">EA756_15200</name>
</gene>
<organism evidence="2 3">
    <name type="scientific">Acinetobacter lactucae</name>
    <dbReference type="NCBI Taxonomy" id="1785128"/>
    <lineage>
        <taxon>Bacteria</taxon>
        <taxon>Pseudomonadati</taxon>
        <taxon>Pseudomonadota</taxon>
        <taxon>Gammaproteobacteria</taxon>
        <taxon>Moraxellales</taxon>
        <taxon>Moraxellaceae</taxon>
        <taxon>Acinetobacter</taxon>
        <taxon>Acinetobacter calcoaceticus/baumannii complex</taxon>
    </lineage>
</organism>
<sequence length="264" mass="31094">MIEIIIPTYKPQEYFYECLSSLNKQKLSFSKFRVVIILNGPKEPYYSLILTWLDSFDFNVLLIYTHISGVSHARNIALNNCGLDVDYVCFLDDDDIFSENYLEKLSDLVDGKSLIVSNTKNFYDKVPDSIDDYLTFQNHFSSKNIIKYRRYLSNACCKLIPFSLIENVRFNERLKNSEDSVFMFELSKNIKNIISSDVGVVYYRRLRVNSSSRKKKSIKDSLLLTLNIMLCFSMIYFKNPFKYNLILYLTRLMAALKRFWLNIK</sequence>
<protein>
    <submittedName>
        <fullName evidence="2">Glycosyltransferase family 2 protein</fullName>
    </submittedName>
</protein>
<dbReference type="RefSeq" id="WP_125699589.1">
    <property type="nucleotide sequence ID" value="NZ_RFES01000011.1"/>
</dbReference>
<dbReference type="GO" id="GO:0016758">
    <property type="term" value="F:hexosyltransferase activity"/>
    <property type="evidence" value="ECO:0007669"/>
    <property type="project" value="UniProtKB-ARBA"/>
</dbReference>
<dbReference type="InterPro" id="IPR029044">
    <property type="entry name" value="Nucleotide-diphossugar_trans"/>
</dbReference>
<dbReference type="Gene3D" id="3.90.550.10">
    <property type="entry name" value="Spore Coat Polysaccharide Biosynthesis Protein SpsA, Chain A"/>
    <property type="match status" value="1"/>
</dbReference>
<dbReference type="PANTHER" id="PTHR22916">
    <property type="entry name" value="GLYCOSYLTRANSFERASE"/>
    <property type="match status" value="1"/>
</dbReference>
<dbReference type="CDD" id="cd00761">
    <property type="entry name" value="Glyco_tranf_GTA_type"/>
    <property type="match status" value="1"/>
</dbReference>
<proteinExistence type="predicted"/>
<dbReference type="InterPro" id="IPR001173">
    <property type="entry name" value="Glyco_trans_2-like"/>
</dbReference>
<dbReference type="Pfam" id="PF00535">
    <property type="entry name" value="Glycos_transf_2"/>
    <property type="match status" value="1"/>
</dbReference>